<feature type="non-terminal residue" evidence="2">
    <location>
        <position position="1"/>
    </location>
</feature>
<feature type="transmembrane region" description="Helical" evidence="1">
    <location>
        <begin position="22"/>
        <end position="43"/>
    </location>
</feature>
<comment type="caution">
    <text evidence="2">The sequence shown here is derived from an EMBL/GenBank/DDBJ whole genome shotgun (WGS) entry which is preliminary data.</text>
</comment>
<name>A0A7X7R9G4_9RHOO</name>
<dbReference type="Proteomes" id="UP000536534">
    <property type="component" value="Unassembled WGS sequence"/>
</dbReference>
<reference evidence="2 3" key="1">
    <citation type="journal article" date="2020" name="Biotechnol. Biofuels">
        <title>New insights from the biogas microbiome by comprehensive genome-resolved metagenomics of nearly 1600 species originating from multiple anaerobic digesters.</title>
        <authorList>
            <person name="Campanaro S."/>
            <person name="Treu L."/>
            <person name="Rodriguez-R L.M."/>
            <person name="Kovalovszki A."/>
            <person name="Ziels R.M."/>
            <person name="Maus I."/>
            <person name="Zhu X."/>
            <person name="Kougias P.G."/>
            <person name="Basile A."/>
            <person name="Luo G."/>
            <person name="Schluter A."/>
            <person name="Konstantinidis K.T."/>
            <person name="Angelidaki I."/>
        </authorList>
    </citation>
    <scope>NUCLEOTIDE SEQUENCE [LARGE SCALE GENOMIC DNA]</scope>
    <source>
        <strain evidence="2">AS06rmzACSIP_256</strain>
    </source>
</reference>
<dbReference type="SUPFAM" id="SSF103473">
    <property type="entry name" value="MFS general substrate transporter"/>
    <property type="match status" value="1"/>
</dbReference>
<dbReference type="InterPro" id="IPR036259">
    <property type="entry name" value="MFS_trans_sf"/>
</dbReference>
<evidence type="ECO:0000313" key="2">
    <source>
        <dbReference type="EMBL" id="NLF55827.1"/>
    </source>
</evidence>
<keyword evidence="1" id="KW-1133">Transmembrane helix</keyword>
<evidence type="ECO:0000313" key="3">
    <source>
        <dbReference type="Proteomes" id="UP000536534"/>
    </source>
</evidence>
<dbReference type="AlphaFoldDB" id="A0A7X7R9G4"/>
<gene>
    <name evidence="2" type="ORF">GX576_15780</name>
</gene>
<sequence>ANALGRFIGTLLSGLLYQWGGLLYALVGSALMLAACWLITLALPATRAQASLTPTGRGPG</sequence>
<proteinExistence type="predicted"/>
<accession>A0A7X7R9G4</accession>
<protein>
    <submittedName>
        <fullName evidence="2">MFS transporter</fullName>
    </submittedName>
</protein>
<dbReference type="EMBL" id="JAAYYV010000457">
    <property type="protein sequence ID" value="NLF55827.1"/>
    <property type="molecule type" value="Genomic_DNA"/>
</dbReference>
<keyword evidence="1" id="KW-0812">Transmembrane</keyword>
<evidence type="ECO:0000256" key="1">
    <source>
        <dbReference type="SAM" id="Phobius"/>
    </source>
</evidence>
<keyword evidence="1" id="KW-0472">Membrane</keyword>
<organism evidence="2 3">
    <name type="scientific">Thauera phenolivorans</name>
    <dbReference type="NCBI Taxonomy" id="1792543"/>
    <lineage>
        <taxon>Bacteria</taxon>
        <taxon>Pseudomonadati</taxon>
        <taxon>Pseudomonadota</taxon>
        <taxon>Betaproteobacteria</taxon>
        <taxon>Rhodocyclales</taxon>
        <taxon>Zoogloeaceae</taxon>
        <taxon>Thauera</taxon>
    </lineage>
</organism>